<sequence length="435" mass="44032">MKFSSAFAAAAALAGSASALPLVSRQIVSNSTSAAPATSMVMNASTGFTQGAAYFLTNEPQGNFVVSADIGSDGTIALARAYATAGRGQHGLDGADGPDGMFSQGAVKVSPATNLLAAVNPGSNTVSLFKIDPNTPSLLTQFGLPVSSEGEFPMSLAFNSAGNQVCVLNGGSINGVNCYMVDSTLGLVAMNNSVRSLGLNQTTPATGPAGSASHVIFSEDGKSLVASVKGVPPTPGFFAIWDVASDGTLSQNFTKVNPPTGGLLPFSMTAIPGKNAILATDAGVGVDILDMSNLQPAINGSTNSTGESSILPIQGQGATCWSTFSPQSGNFYVTDIDTSMVTEVGLDANLKPSIVKQYPQGNNSATIDLDAATIGGKDFLYILMPNVTSVQVMAVNGPGQAQNIQTVDISGPAAQVGLTVSKANLQGMTAFIKPS</sequence>
<comment type="caution">
    <text evidence="1">The sequence shown here is derived from an EMBL/GenBank/DDBJ whole genome shotgun (WGS) entry which is preliminary data.</text>
</comment>
<reference evidence="1" key="1">
    <citation type="submission" date="2021-03" db="EMBL/GenBank/DDBJ databases">
        <authorList>
            <consortium name="DOE Joint Genome Institute"/>
            <person name="Ahrendt S."/>
            <person name="Looney B.P."/>
            <person name="Miyauchi S."/>
            <person name="Morin E."/>
            <person name="Drula E."/>
            <person name="Courty P.E."/>
            <person name="Chicoki N."/>
            <person name="Fauchery L."/>
            <person name="Kohler A."/>
            <person name="Kuo A."/>
            <person name="Labutti K."/>
            <person name="Pangilinan J."/>
            <person name="Lipzen A."/>
            <person name="Riley R."/>
            <person name="Andreopoulos W."/>
            <person name="He G."/>
            <person name="Johnson J."/>
            <person name="Barry K.W."/>
            <person name="Grigoriev I.V."/>
            <person name="Nagy L."/>
            <person name="Hibbett D."/>
            <person name="Henrissat B."/>
            <person name="Matheny P.B."/>
            <person name="Labbe J."/>
            <person name="Martin F."/>
        </authorList>
    </citation>
    <scope>NUCLEOTIDE SEQUENCE</scope>
    <source>
        <strain evidence="1">HHB10654</strain>
    </source>
</reference>
<name>A0ACB8SPP0_9AGAM</name>
<dbReference type="Proteomes" id="UP000814140">
    <property type="component" value="Unassembled WGS sequence"/>
</dbReference>
<evidence type="ECO:0000313" key="2">
    <source>
        <dbReference type="Proteomes" id="UP000814140"/>
    </source>
</evidence>
<protein>
    <submittedName>
        <fullName evidence="1">Uncharacterized protein</fullName>
    </submittedName>
</protein>
<organism evidence="1 2">
    <name type="scientific">Artomyces pyxidatus</name>
    <dbReference type="NCBI Taxonomy" id="48021"/>
    <lineage>
        <taxon>Eukaryota</taxon>
        <taxon>Fungi</taxon>
        <taxon>Dikarya</taxon>
        <taxon>Basidiomycota</taxon>
        <taxon>Agaricomycotina</taxon>
        <taxon>Agaricomycetes</taxon>
        <taxon>Russulales</taxon>
        <taxon>Auriscalpiaceae</taxon>
        <taxon>Artomyces</taxon>
    </lineage>
</organism>
<reference evidence="1" key="2">
    <citation type="journal article" date="2022" name="New Phytol.">
        <title>Evolutionary transition to the ectomycorrhizal habit in the genomes of a hyperdiverse lineage of mushroom-forming fungi.</title>
        <authorList>
            <person name="Looney B."/>
            <person name="Miyauchi S."/>
            <person name="Morin E."/>
            <person name="Drula E."/>
            <person name="Courty P.E."/>
            <person name="Kohler A."/>
            <person name="Kuo A."/>
            <person name="LaButti K."/>
            <person name="Pangilinan J."/>
            <person name="Lipzen A."/>
            <person name="Riley R."/>
            <person name="Andreopoulos W."/>
            <person name="He G."/>
            <person name="Johnson J."/>
            <person name="Nolan M."/>
            <person name="Tritt A."/>
            <person name="Barry K.W."/>
            <person name="Grigoriev I.V."/>
            <person name="Nagy L.G."/>
            <person name="Hibbett D."/>
            <person name="Henrissat B."/>
            <person name="Matheny P.B."/>
            <person name="Labbe J."/>
            <person name="Martin F.M."/>
        </authorList>
    </citation>
    <scope>NUCLEOTIDE SEQUENCE</scope>
    <source>
        <strain evidence="1">HHB10654</strain>
    </source>
</reference>
<proteinExistence type="predicted"/>
<evidence type="ECO:0000313" key="1">
    <source>
        <dbReference type="EMBL" id="KAI0058207.1"/>
    </source>
</evidence>
<keyword evidence="2" id="KW-1185">Reference proteome</keyword>
<gene>
    <name evidence="1" type="ORF">BV25DRAFT_1830389</name>
</gene>
<dbReference type="EMBL" id="MU277238">
    <property type="protein sequence ID" value="KAI0058207.1"/>
    <property type="molecule type" value="Genomic_DNA"/>
</dbReference>
<accession>A0ACB8SPP0</accession>